<evidence type="ECO:0000256" key="1">
    <source>
        <dbReference type="ARBA" id="ARBA00004651"/>
    </source>
</evidence>
<dbReference type="GO" id="GO:0005886">
    <property type="term" value="C:plasma membrane"/>
    <property type="evidence" value="ECO:0007669"/>
    <property type="project" value="UniProtKB-SubCell"/>
</dbReference>
<evidence type="ECO:0000256" key="9">
    <source>
        <dbReference type="ARBA" id="ARBA00023136"/>
    </source>
</evidence>
<proteinExistence type="inferred from homology"/>
<dbReference type="RefSeq" id="WP_046442928.1">
    <property type="nucleotide sequence ID" value="NZ_CAUERS010000210.1"/>
</dbReference>
<dbReference type="STRING" id="270498.CHK_1033"/>
<comment type="caution">
    <text evidence="11">The sequence shown here is derived from an EMBL/GenBank/DDBJ whole genome shotgun (WGS) entry which is preliminary data.</text>
</comment>
<dbReference type="GO" id="GO:0065002">
    <property type="term" value="P:intracellular protein transmembrane transport"/>
    <property type="evidence" value="ECO:0007669"/>
    <property type="project" value="TreeGrafter"/>
</dbReference>
<keyword evidence="3 10" id="KW-0813">Transport</keyword>
<evidence type="ECO:0000256" key="2">
    <source>
        <dbReference type="ARBA" id="ARBA00008445"/>
    </source>
</evidence>
<evidence type="ECO:0000313" key="12">
    <source>
        <dbReference type="Proteomes" id="UP000034076"/>
    </source>
</evidence>
<evidence type="ECO:0000313" key="11">
    <source>
        <dbReference type="EMBL" id="KKI51541.1"/>
    </source>
</evidence>
<name>A0A0M2NKQ9_9FIRM</name>
<protein>
    <recommendedName>
        <fullName evidence="10">Protein-export membrane protein SecG</fullName>
    </recommendedName>
</protein>
<dbReference type="InterPro" id="IPR004692">
    <property type="entry name" value="SecG"/>
</dbReference>
<dbReference type="OrthoDB" id="1708246at2"/>
<feature type="transmembrane region" description="Helical" evidence="10">
    <location>
        <begin position="57"/>
        <end position="78"/>
    </location>
</feature>
<evidence type="ECO:0000256" key="8">
    <source>
        <dbReference type="ARBA" id="ARBA00023010"/>
    </source>
</evidence>
<dbReference type="PANTHER" id="PTHR34182:SF1">
    <property type="entry name" value="PROTEIN-EXPORT MEMBRANE PROTEIN SECG"/>
    <property type="match status" value="1"/>
</dbReference>
<dbReference type="Proteomes" id="UP000034076">
    <property type="component" value="Unassembled WGS sequence"/>
</dbReference>
<sequence length="83" mass="8903">MEVLSLIIKIVLVAFSIFLIVVVLLQSGAKTGVPGAIGGGAEAMWGKKKARGMEATLVRLTRIAAIGFMILAVLLVVMQKYWM</sequence>
<keyword evidence="6 10" id="KW-0653">Protein transport</keyword>
<evidence type="ECO:0000256" key="4">
    <source>
        <dbReference type="ARBA" id="ARBA00022475"/>
    </source>
</evidence>
<comment type="function">
    <text evidence="10">Involved in protein export. Participates in an early event of protein translocation.</text>
</comment>
<keyword evidence="8 10" id="KW-0811">Translocation</keyword>
<dbReference type="EMBL" id="LAYJ01000076">
    <property type="protein sequence ID" value="KKI51541.1"/>
    <property type="molecule type" value="Genomic_DNA"/>
</dbReference>
<keyword evidence="5 10" id="KW-0812">Transmembrane</keyword>
<dbReference type="PRINTS" id="PR01651">
    <property type="entry name" value="SECGEXPORT"/>
</dbReference>
<dbReference type="AlphaFoldDB" id="A0A0M2NKQ9"/>
<keyword evidence="7 10" id="KW-1133">Transmembrane helix</keyword>
<dbReference type="Pfam" id="PF03840">
    <property type="entry name" value="SecG"/>
    <property type="match status" value="1"/>
</dbReference>
<gene>
    <name evidence="11" type="ORF">CHK_1033</name>
</gene>
<comment type="subcellular location">
    <subcellularLocation>
        <location evidence="1 10">Cell membrane</location>
        <topology evidence="1 10">Multi-pass membrane protein</topology>
    </subcellularLocation>
</comment>
<evidence type="ECO:0000256" key="3">
    <source>
        <dbReference type="ARBA" id="ARBA00022448"/>
    </source>
</evidence>
<feature type="transmembrane region" description="Helical" evidence="10">
    <location>
        <begin position="6"/>
        <end position="25"/>
    </location>
</feature>
<organism evidence="11 12">
    <name type="scientific">Christensenella hongkongensis</name>
    <dbReference type="NCBI Taxonomy" id="270498"/>
    <lineage>
        <taxon>Bacteria</taxon>
        <taxon>Bacillati</taxon>
        <taxon>Bacillota</taxon>
        <taxon>Clostridia</taxon>
        <taxon>Christensenellales</taxon>
        <taxon>Christensenellaceae</taxon>
        <taxon>Christensenella</taxon>
    </lineage>
</organism>
<evidence type="ECO:0000256" key="7">
    <source>
        <dbReference type="ARBA" id="ARBA00022989"/>
    </source>
</evidence>
<comment type="similarity">
    <text evidence="2 10">Belongs to the SecG family.</text>
</comment>
<keyword evidence="12" id="KW-1185">Reference proteome</keyword>
<keyword evidence="9 10" id="KW-0472">Membrane</keyword>
<dbReference type="GO" id="GO:0015450">
    <property type="term" value="F:protein-transporting ATPase activity"/>
    <property type="evidence" value="ECO:0007669"/>
    <property type="project" value="UniProtKB-UniRule"/>
</dbReference>
<accession>A0A0M2NKQ9</accession>
<evidence type="ECO:0000256" key="6">
    <source>
        <dbReference type="ARBA" id="ARBA00022927"/>
    </source>
</evidence>
<dbReference type="PANTHER" id="PTHR34182">
    <property type="entry name" value="PROTEIN-EXPORT MEMBRANE PROTEIN SECG"/>
    <property type="match status" value="1"/>
</dbReference>
<evidence type="ECO:0000256" key="10">
    <source>
        <dbReference type="RuleBase" id="RU365087"/>
    </source>
</evidence>
<dbReference type="GO" id="GO:0043952">
    <property type="term" value="P:protein transport by the Sec complex"/>
    <property type="evidence" value="ECO:0007669"/>
    <property type="project" value="TreeGrafter"/>
</dbReference>
<dbReference type="NCBIfam" id="TIGR00810">
    <property type="entry name" value="secG"/>
    <property type="match status" value="1"/>
</dbReference>
<dbReference type="GO" id="GO:0009306">
    <property type="term" value="P:protein secretion"/>
    <property type="evidence" value="ECO:0007669"/>
    <property type="project" value="UniProtKB-UniRule"/>
</dbReference>
<keyword evidence="4 10" id="KW-1003">Cell membrane</keyword>
<evidence type="ECO:0000256" key="5">
    <source>
        <dbReference type="ARBA" id="ARBA00022692"/>
    </source>
</evidence>
<reference evidence="11 12" key="1">
    <citation type="submission" date="2015-04" db="EMBL/GenBank/DDBJ databases">
        <title>Draft genome sequence of bacteremic isolate Catabacter hongkongensis type strain HKU16T.</title>
        <authorList>
            <person name="Lau S.K."/>
            <person name="Teng J.L."/>
            <person name="Huang Y."/>
            <person name="Curreem S.O."/>
            <person name="Tsui S.K."/>
            <person name="Woo P.C."/>
        </authorList>
    </citation>
    <scope>NUCLEOTIDE SEQUENCE [LARGE SCALE GENOMIC DNA]</scope>
    <source>
        <strain evidence="11 12">HKU16</strain>
    </source>
</reference>